<gene>
    <name evidence="3" type="ORF">KDW96_15295</name>
</gene>
<feature type="compositionally biased region" description="Polar residues" evidence="1">
    <location>
        <begin position="40"/>
        <end position="49"/>
    </location>
</feature>
<feature type="signal peptide" evidence="2">
    <location>
        <begin position="1"/>
        <end position="21"/>
    </location>
</feature>
<proteinExistence type="predicted"/>
<accession>A0ABY5H381</accession>
<evidence type="ECO:0000256" key="2">
    <source>
        <dbReference type="SAM" id="SignalP"/>
    </source>
</evidence>
<keyword evidence="2" id="KW-0732">Signal</keyword>
<dbReference type="NCBIfam" id="NF041599">
    <property type="entry name" value="reg_PtrA_PA2808"/>
    <property type="match status" value="1"/>
</dbReference>
<organism evidence="3 4">
    <name type="scientific">Pseudomonas benzenivorans</name>
    <dbReference type="NCBI Taxonomy" id="556533"/>
    <lineage>
        <taxon>Bacteria</taxon>
        <taxon>Pseudomonadati</taxon>
        <taxon>Pseudomonadota</taxon>
        <taxon>Gammaproteobacteria</taxon>
        <taxon>Pseudomonadales</taxon>
        <taxon>Pseudomonadaceae</taxon>
        <taxon>Pseudomonas</taxon>
    </lineage>
</organism>
<sequence>MNTLKTLFAIAALSLSSLAMAEGGGDRTFARMQSAEAVSTQVAQQQKSATPMAESKTKKAEHAKC</sequence>
<keyword evidence="4" id="KW-1185">Reference proteome</keyword>
<dbReference type="RefSeq" id="WP_255837095.1">
    <property type="nucleotide sequence ID" value="NZ_CP073346.1"/>
</dbReference>
<evidence type="ECO:0008006" key="5">
    <source>
        <dbReference type="Google" id="ProtNLM"/>
    </source>
</evidence>
<protein>
    <recommendedName>
        <fullName evidence="5">Secreted protein</fullName>
    </recommendedName>
</protein>
<reference evidence="3" key="1">
    <citation type="submission" date="2021-04" db="EMBL/GenBank/DDBJ databases">
        <title>Oceanospirillales bacteria with DddD are important DMSP degraders in coastal seawater.</title>
        <authorList>
            <person name="Liu J."/>
        </authorList>
    </citation>
    <scope>NUCLEOTIDE SEQUENCE</scope>
    <source>
        <strain evidence="3">D13-4</strain>
    </source>
</reference>
<feature type="compositionally biased region" description="Basic and acidic residues" evidence="1">
    <location>
        <begin position="55"/>
        <end position="65"/>
    </location>
</feature>
<dbReference type="EMBL" id="CP073346">
    <property type="protein sequence ID" value="UTW06533.1"/>
    <property type="molecule type" value="Genomic_DNA"/>
</dbReference>
<feature type="chain" id="PRO_5046289096" description="Secreted protein" evidence="2">
    <location>
        <begin position="22"/>
        <end position="65"/>
    </location>
</feature>
<evidence type="ECO:0000256" key="1">
    <source>
        <dbReference type="SAM" id="MobiDB-lite"/>
    </source>
</evidence>
<evidence type="ECO:0000313" key="3">
    <source>
        <dbReference type="EMBL" id="UTW06533.1"/>
    </source>
</evidence>
<evidence type="ECO:0000313" key="4">
    <source>
        <dbReference type="Proteomes" id="UP001059672"/>
    </source>
</evidence>
<dbReference type="Proteomes" id="UP001059672">
    <property type="component" value="Chromosome"/>
</dbReference>
<feature type="region of interest" description="Disordered" evidence="1">
    <location>
        <begin position="40"/>
        <end position="65"/>
    </location>
</feature>
<name>A0ABY5H381_9PSED</name>